<name>A0A4Z2HVW3_9TELE</name>
<keyword evidence="3" id="KW-1185">Reference proteome</keyword>
<proteinExistence type="predicted"/>
<gene>
    <name evidence="2" type="ORF">EYF80_019852</name>
</gene>
<evidence type="ECO:0000256" key="1">
    <source>
        <dbReference type="SAM" id="MobiDB-lite"/>
    </source>
</evidence>
<evidence type="ECO:0000313" key="2">
    <source>
        <dbReference type="EMBL" id="TNN69979.1"/>
    </source>
</evidence>
<sequence>MSASSRRHGSQTNPHALRGSGVRVARAVRARTAWGPGASEEEEGLSSAVMGASTSPPSVWDSKHGGGASLESFLVQSNSKPVPPQDVHHVLLWLIYVEFHFNLEGALSYIKVTVWRRGAGPAGSAAFGPKVAALLVCFAQTA</sequence>
<feature type="region of interest" description="Disordered" evidence="1">
    <location>
        <begin position="1"/>
        <end position="64"/>
    </location>
</feature>
<comment type="caution">
    <text evidence="2">The sequence shown here is derived from an EMBL/GenBank/DDBJ whole genome shotgun (WGS) entry which is preliminary data.</text>
</comment>
<evidence type="ECO:0000313" key="3">
    <source>
        <dbReference type="Proteomes" id="UP000314294"/>
    </source>
</evidence>
<accession>A0A4Z2HVW3</accession>
<reference evidence="2 3" key="1">
    <citation type="submission" date="2019-03" db="EMBL/GenBank/DDBJ databases">
        <title>First draft genome of Liparis tanakae, snailfish: a comprehensive survey of snailfish specific genes.</title>
        <authorList>
            <person name="Kim W."/>
            <person name="Song I."/>
            <person name="Jeong J.-H."/>
            <person name="Kim D."/>
            <person name="Kim S."/>
            <person name="Ryu S."/>
            <person name="Song J.Y."/>
            <person name="Lee S.K."/>
        </authorList>
    </citation>
    <scope>NUCLEOTIDE SEQUENCE [LARGE SCALE GENOMIC DNA]</scope>
    <source>
        <tissue evidence="2">Muscle</tissue>
    </source>
</reference>
<protein>
    <submittedName>
        <fullName evidence="2">Uncharacterized protein</fullName>
    </submittedName>
</protein>
<dbReference type="AlphaFoldDB" id="A0A4Z2HVW3"/>
<dbReference type="EMBL" id="SRLO01000169">
    <property type="protein sequence ID" value="TNN69979.1"/>
    <property type="molecule type" value="Genomic_DNA"/>
</dbReference>
<dbReference type="Proteomes" id="UP000314294">
    <property type="component" value="Unassembled WGS sequence"/>
</dbReference>
<feature type="compositionally biased region" description="Low complexity" evidence="1">
    <location>
        <begin position="22"/>
        <end position="31"/>
    </location>
</feature>
<organism evidence="2 3">
    <name type="scientific">Liparis tanakae</name>
    <name type="common">Tanaka's snailfish</name>
    <dbReference type="NCBI Taxonomy" id="230148"/>
    <lineage>
        <taxon>Eukaryota</taxon>
        <taxon>Metazoa</taxon>
        <taxon>Chordata</taxon>
        <taxon>Craniata</taxon>
        <taxon>Vertebrata</taxon>
        <taxon>Euteleostomi</taxon>
        <taxon>Actinopterygii</taxon>
        <taxon>Neopterygii</taxon>
        <taxon>Teleostei</taxon>
        <taxon>Neoteleostei</taxon>
        <taxon>Acanthomorphata</taxon>
        <taxon>Eupercaria</taxon>
        <taxon>Perciformes</taxon>
        <taxon>Cottioidei</taxon>
        <taxon>Cottales</taxon>
        <taxon>Liparidae</taxon>
        <taxon>Liparis</taxon>
    </lineage>
</organism>